<organism evidence="2 3">
    <name type="scientific">Mesorhizobium ventifaucium</name>
    <dbReference type="NCBI Taxonomy" id="666020"/>
    <lineage>
        <taxon>Bacteria</taxon>
        <taxon>Pseudomonadati</taxon>
        <taxon>Pseudomonadota</taxon>
        <taxon>Alphaproteobacteria</taxon>
        <taxon>Hyphomicrobiales</taxon>
        <taxon>Phyllobacteriaceae</taxon>
        <taxon>Mesorhizobium</taxon>
    </lineage>
</organism>
<dbReference type="InterPro" id="IPR036390">
    <property type="entry name" value="WH_DNA-bd_sf"/>
</dbReference>
<evidence type="ECO:0000313" key="2">
    <source>
        <dbReference type="EMBL" id="CAH2396431.1"/>
    </source>
</evidence>
<gene>
    <name evidence="2" type="ORF">MES4922_160234</name>
</gene>
<sequence length="113" mass="12745">MMVADEIIHQSVRLRIMATLNALERRKALEFARLKAIVNATDGNLGAHIDMLAKAGYVDVEKLFVGRRPQTRVKATSVGRRAFRGHAAFLRAILDEAEQPGKRGQRRTRQRPL</sequence>
<dbReference type="InterPro" id="IPR036388">
    <property type="entry name" value="WH-like_DNA-bd_sf"/>
</dbReference>
<keyword evidence="3" id="KW-1185">Reference proteome</keyword>
<name>A0ABM9DIK6_9HYPH</name>
<evidence type="ECO:0000313" key="3">
    <source>
        <dbReference type="Proteomes" id="UP001152604"/>
    </source>
</evidence>
<dbReference type="EMBL" id="CAKXZS010000008">
    <property type="protein sequence ID" value="CAH2396431.1"/>
    <property type="molecule type" value="Genomic_DNA"/>
</dbReference>
<dbReference type="InterPro" id="IPR027395">
    <property type="entry name" value="WH_DNA-bd_dom"/>
</dbReference>
<dbReference type="PANTHER" id="PTHR37318:SF1">
    <property type="entry name" value="BSL7504 PROTEIN"/>
    <property type="match status" value="1"/>
</dbReference>
<accession>A0ABM9DIK6</accession>
<dbReference type="Proteomes" id="UP001152604">
    <property type="component" value="Unassembled WGS sequence"/>
</dbReference>
<feature type="domain" description="Winged helix DNA-binding" evidence="1">
    <location>
        <begin position="12"/>
        <end position="93"/>
    </location>
</feature>
<dbReference type="SUPFAM" id="SSF46785">
    <property type="entry name" value="Winged helix' DNA-binding domain"/>
    <property type="match status" value="1"/>
</dbReference>
<protein>
    <submittedName>
        <fullName evidence="2">Transcriptional regulator</fullName>
    </submittedName>
</protein>
<dbReference type="RefSeq" id="WP_254023806.1">
    <property type="nucleotide sequence ID" value="NZ_CAKXZS010000008.1"/>
</dbReference>
<dbReference type="Gene3D" id="1.10.10.10">
    <property type="entry name" value="Winged helix-like DNA-binding domain superfamily/Winged helix DNA-binding domain"/>
    <property type="match status" value="1"/>
</dbReference>
<reference evidence="2" key="1">
    <citation type="submission" date="2022-03" db="EMBL/GenBank/DDBJ databases">
        <authorList>
            <person name="Brunel B."/>
        </authorList>
    </citation>
    <scope>NUCLEOTIDE SEQUENCE</scope>
    <source>
        <strain evidence="2">STM4922sample</strain>
    </source>
</reference>
<dbReference type="Pfam" id="PF13601">
    <property type="entry name" value="HTH_34"/>
    <property type="match status" value="1"/>
</dbReference>
<comment type="caution">
    <text evidence="2">The sequence shown here is derived from an EMBL/GenBank/DDBJ whole genome shotgun (WGS) entry which is preliminary data.</text>
</comment>
<proteinExistence type="predicted"/>
<evidence type="ECO:0000259" key="1">
    <source>
        <dbReference type="Pfam" id="PF13601"/>
    </source>
</evidence>
<dbReference type="PANTHER" id="PTHR37318">
    <property type="entry name" value="BSL7504 PROTEIN"/>
    <property type="match status" value="1"/>
</dbReference>